<feature type="region of interest" description="Disordered" evidence="6">
    <location>
        <begin position="169"/>
        <end position="196"/>
    </location>
</feature>
<feature type="compositionally biased region" description="Basic and acidic residues" evidence="6">
    <location>
        <begin position="1373"/>
        <end position="1398"/>
    </location>
</feature>
<feature type="domain" description="C2H2-type" evidence="7">
    <location>
        <begin position="2009"/>
        <end position="2036"/>
    </location>
</feature>
<keyword evidence="1" id="KW-0479">Metal-binding</keyword>
<dbReference type="Pfam" id="PF00096">
    <property type="entry name" value="zf-C2H2"/>
    <property type="match status" value="8"/>
</dbReference>
<evidence type="ECO:0000256" key="2">
    <source>
        <dbReference type="ARBA" id="ARBA00022737"/>
    </source>
</evidence>
<dbReference type="GO" id="GO:0008270">
    <property type="term" value="F:zinc ion binding"/>
    <property type="evidence" value="ECO:0007669"/>
    <property type="project" value="UniProtKB-KW"/>
</dbReference>
<evidence type="ECO:0000256" key="4">
    <source>
        <dbReference type="ARBA" id="ARBA00022833"/>
    </source>
</evidence>
<dbReference type="PANTHER" id="PTHR24379">
    <property type="entry name" value="KRAB AND ZINC FINGER DOMAIN-CONTAINING"/>
    <property type="match status" value="1"/>
</dbReference>
<dbReference type="SMART" id="SM00355">
    <property type="entry name" value="ZnF_C2H2"/>
    <property type="match status" value="62"/>
</dbReference>
<dbReference type="PROSITE" id="PS00028">
    <property type="entry name" value="ZINC_FINGER_C2H2_1"/>
    <property type="match status" value="42"/>
</dbReference>
<feature type="domain" description="C2H2-type" evidence="7">
    <location>
        <begin position="2336"/>
        <end position="2364"/>
    </location>
</feature>
<reference evidence="8 9" key="1">
    <citation type="journal article" date="2015" name="Genome Biol. Evol.">
        <title>The genome of winter moth (Operophtera brumata) provides a genomic perspective on sexual dimorphism and phenology.</title>
        <authorList>
            <person name="Derks M.F."/>
            <person name="Smit S."/>
            <person name="Salis L."/>
            <person name="Schijlen E."/>
            <person name="Bossers A."/>
            <person name="Mateman C."/>
            <person name="Pijl A.S."/>
            <person name="de Ridder D."/>
            <person name="Groenen M.A."/>
            <person name="Visser M.E."/>
            <person name="Megens H.J."/>
        </authorList>
    </citation>
    <scope>NUCLEOTIDE SEQUENCE [LARGE SCALE GENOMIC DNA]</scope>
    <source>
        <strain evidence="8">WM2013NL</strain>
        <tissue evidence="8">Head and thorax</tissue>
    </source>
</reference>
<feature type="domain" description="C2H2-type" evidence="7">
    <location>
        <begin position="755"/>
        <end position="779"/>
    </location>
</feature>
<feature type="domain" description="C2H2-type" evidence="7">
    <location>
        <begin position="432"/>
        <end position="460"/>
    </location>
</feature>
<feature type="domain" description="C2H2-type" evidence="7">
    <location>
        <begin position="461"/>
        <end position="488"/>
    </location>
</feature>
<feature type="domain" description="C2H2-type" evidence="7">
    <location>
        <begin position="1266"/>
        <end position="1288"/>
    </location>
</feature>
<feature type="domain" description="C2H2-type" evidence="7">
    <location>
        <begin position="1545"/>
        <end position="1568"/>
    </location>
</feature>
<feature type="domain" description="C2H2-type" evidence="7">
    <location>
        <begin position="2366"/>
        <end position="2394"/>
    </location>
</feature>
<evidence type="ECO:0000313" key="9">
    <source>
        <dbReference type="Proteomes" id="UP000037510"/>
    </source>
</evidence>
<dbReference type="GO" id="GO:0005634">
    <property type="term" value="C:nucleus"/>
    <property type="evidence" value="ECO:0007669"/>
    <property type="project" value="TreeGrafter"/>
</dbReference>
<feature type="domain" description="C2H2-type" evidence="7">
    <location>
        <begin position="2306"/>
        <end position="2334"/>
    </location>
</feature>
<dbReference type="Proteomes" id="UP000037510">
    <property type="component" value="Unassembled WGS sequence"/>
</dbReference>
<feature type="domain" description="C2H2-type" evidence="7">
    <location>
        <begin position="2800"/>
        <end position="2823"/>
    </location>
</feature>
<dbReference type="FunFam" id="3.30.160.60:FF:000624">
    <property type="entry name" value="zinc finger protein 697"/>
    <property type="match status" value="1"/>
</dbReference>
<gene>
    <name evidence="8" type="ORF">OBRU01_12675</name>
</gene>
<keyword evidence="3 5" id="KW-0863">Zinc-finger</keyword>
<dbReference type="STRING" id="104452.A0A0L7L9S7"/>
<feature type="domain" description="C2H2-type" evidence="7">
    <location>
        <begin position="842"/>
        <end position="869"/>
    </location>
</feature>
<feature type="domain" description="C2H2-type" evidence="7">
    <location>
        <begin position="1144"/>
        <end position="1172"/>
    </location>
</feature>
<dbReference type="GO" id="GO:0000981">
    <property type="term" value="F:DNA-binding transcription factor activity, RNA polymerase II-specific"/>
    <property type="evidence" value="ECO:0007669"/>
    <property type="project" value="TreeGrafter"/>
</dbReference>
<accession>A0A0L7L9S7</accession>
<feature type="domain" description="C2H2-type" evidence="7">
    <location>
        <begin position="870"/>
        <end position="897"/>
    </location>
</feature>
<feature type="domain" description="C2H2-type" evidence="7">
    <location>
        <begin position="2715"/>
        <end position="2743"/>
    </location>
</feature>
<feature type="domain" description="C2H2-type" evidence="7">
    <location>
        <begin position="898"/>
        <end position="929"/>
    </location>
</feature>
<evidence type="ECO:0000256" key="6">
    <source>
        <dbReference type="SAM" id="MobiDB-lite"/>
    </source>
</evidence>
<feature type="domain" description="C2H2-type" evidence="7">
    <location>
        <begin position="1573"/>
        <end position="1601"/>
    </location>
</feature>
<feature type="domain" description="C2H2-type" evidence="7">
    <location>
        <begin position="2279"/>
        <end position="2301"/>
    </location>
</feature>
<dbReference type="FunFam" id="3.30.160.60:FF:000446">
    <property type="entry name" value="Zinc finger protein"/>
    <property type="match status" value="1"/>
</dbReference>
<evidence type="ECO:0000256" key="1">
    <source>
        <dbReference type="ARBA" id="ARBA00022723"/>
    </source>
</evidence>
<feature type="region of interest" description="Disordered" evidence="6">
    <location>
        <begin position="944"/>
        <end position="982"/>
    </location>
</feature>
<feature type="domain" description="C2H2-type" evidence="7">
    <location>
        <begin position="2772"/>
        <end position="2799"/>
    </location>
</feature>
<evidence type="ECO:0000313" key="8">
    <source>
        <dbReference type="EMBL" id="KOB72139.1"/>
    </source>
</evidence>
<feature type="domain" description="C2H2-type" evidence="7">
    <location>
        <begin position="2394"/>
        <end position="2421"/>
    </location>
</feature>
<dbReference type="Gene3D" id="3.30.160.60">
    <property type="entry name" value="Classic Zinc Finger"/>
    <property type="match status" value="26"/>
</dbReference>
<feature type="domain" description="C2H2-type" evidence="7">
    <location>
        <begin position="726"/>
        <end position="754"/>
    </location>
</feature>
<organism evidence="8 9">
    <name type="scientific">Operophtera brumata</name>
    <name type="common">Winter moth</name>
    <name type="synonym">Phalaena brumata</name>
    <dbReference type="NCBI Taxonomy" id="104452"/>
    <lineage>
        <taxon>Eukaryota</taxon>
        <taxon>Metazoa</taxon>
        <taxon>Ecdysozoa</taxon>
        <taxon>Arthropoda</taxon>
        <taxon>Hexapoda</taxon>
        <taxon>Insecta</taxon>
        <taxon>Pterygota</taxon>
        <taxon>Neoptera</taxon>
        <taxon>Endopterygota</taxon>
        <taxon>Lepidoptera</taxon>
        <taxon>Glossata</taxon>
        <taxon>Ditrysia</taxon>
        <taxon>Geometroidea</taxon>
        <taxon>Geometridae</taxon>
        <taxon>Larentiinae</taxon>
        <taxon>Operophtera</taxon>
    </lineage>
</organism>
<feature type="domain" description="C2H2-type" evidence="7">
    <location>
        <begin position="783"/>
        <end position="811"/>
    </location>
</feature>
<evidence type="ECO:0000256" key="3">
    <source>
        <dbReference type="ARBA" id="ARBA00022771"/>
    </source>
</evidence>
<dbReference type="SUPFAM" id="SSF57667">
    <property type="entry name" value="beta-beta-alpha zinc fingers"/>
    <property type="match status" value="22"/>
</dbReference>
<feature type="domain" description="C2H2-type" evidence="7">
    <location>
        <begin position="606"/>
        <end position="634"/>
    </location>
</feature>
<feature type="region of interest" description="Disordered" evidence="6">
    <location>
        <begin position="531"/>
        <end position="554"/>
    </location>
</feature>
<sequence length="2827" mass="327969">MQWHMSVHYRNYECDECSATFINKATLRNHLLRHRTGIFECRFCRKAFDTKDKLSVHEKFVHVTDHKRNKCTYCNEFFTRYIKKMQHMVEKHGHTPRVVKCTSCDRTFKTKEKLTKHNKRDHMLQRNYQCDVCGRNFFDNYDLRRHERTHMDAKPFTCGVCNKGFNRKDNMLEHPRNQEAEEEIRRGKPEFGKPNPEELQKQRHNLRQILLLTNATPIRRHTDMGYVCGFCSKCFQNPADLKKHTLGIHDTKTKATFMHQTCLSRFLVKLDVTDLECIICGDAIVSFAEVLEHLKGHGKVLHNDIKNYLIPFKFDDVVLKCTLCFEIHRKFKSLQIHMYSHYKNFVCAVCSVGFVNQQMVTTHYLNSHQIGSFSCSYCTNVNDTVKKKKSHEHHAHDKKKMNKCGYCSEKFKSFDMKRLHQMSEHNIRSPTFDCSACNKSFSKPSLLAIHVKKDHLMETRFQCTYCEKAFFFKFQLNTHIVSHTHSRDFKCEICNKCFGIVISDVKPIKLEIEWDLEKKIEAAKIKEEHMESRASEKMKKARTPRRAVNRNKTAESVKSDRFQPLKIKPPAKAELLDVDKHRYNVRAILQYSNATPIRAHYAGNGYACCFCKQYFHKAAELKAHTLQTHDDQTKRKYMQKAFLFKLFVKLDITSLRCIVCTNEVINLDELIEHLNTAHQKGIHTDVKNQIMCFKLDDEVFRCFMCSVEYHSFKNLLEHAHSHYRNFVCDVCDAGFINRLKLYGHVYNKHKGAGSHKCGTCEKVFDTPIKLKTHERIHAGTVLYKCHECGEKFSKKKEKRDHMIIVHGAEFARIKCTACDKLFISKASLSVHINRDHLMDRRHQCALCDKTFFTSSFLRDHMVSHSRIREIQCDECPKTFARKKALREHMKSHTGDRRFKCTFCDMAFLQKCSLKGHLRVDVRDHKAIKSEVESSWGVTIVKVKGPKADEGPAKPDYSESKTSQSNKRQKKNKKTQMSDMNTLKGMRVNRLPGKKLNIEQVTVECQQVFEHPSMVVDNKPDTLESSKRPAAKKAALKLDDTPTQRMKINPPPDLSFMKQIKTKSTKPGENPAKVVVAKPKLQSRKSQTVKAESSKLSDAPVQRIKIIPPPDMDFMMELDKHRFNIRTVMANSNATPIRNHVKSGFVCCFCDAHFPKPADLKLHTIQSHADDESKDKFFRKKAVLYSFMVKLDITTLVCNICHIAVDTLEQLIDHLNDTHQKGLHTDIKSHIVCFKFESEVMRCLMCLLEFNSFKLLSEHMNQHYTNFVCDECGAGFINRRQLLLHSDKHKVGAHKCGSCDKVFQSLKRMKTHERITHVYNSGLGVHVRDHKTIKKELDVSWEVTIVKVEDASKVTVNKSKTVQARKRQPNTKTQKPDEISIKRTKIKTPDHSQETSELDKHRHNVRTLLQCSNATPIRTHSIASGYICCFCKAHFSKAADLKTHTIQEHDDDTKNKFMQGSTLFSFIVKLDITGLGCNICSTSTDTLDQLFDHLNKIHQKELHTDIKSYIACFKLDGEAMKCHICSAEYKSFKFLLEHMNKHTTNFVCDECGAGFINLGQLRYHTDNIHLVGTYKCETCDKVFPSSKKKYFHERASHFQSKKRYDQRPVRDSNSVVIKDSKPIKTEVPNWWEGMRVKVEGTANIPVDNPTALPRKNQTSAKIKHKPGEFPIRKIINIKPPPVVVPAALLRIKIKPPAEQEFKEIKIRPPTGHPPEKLEIDKQRYNIKTLLQCSNATPIRRHAVGSGYSCCFCKAHFPKAAELKTHTIQDHDDDTKNKFMQKNHLFSFIVKLDITSLSCNICSMDLDTVEQLIDHLNNTHQKGLHTDIKSHIACFKLNNEETKCHICSAGYHSFKLLQEHMNKHYMNFVCDKCGAGFINRSQLKIHSSTHQEGSYKCETCDKVFKTVLNMQTHARQRHSGISIYKCHQCDERFKTKGSKVKHLREAHGVIFANLKCNACNRTFKNNDALRIHRKRDHLMERQYQCELCDSKFFTAHMLKEHEVTHTGVREFKCDVCFKSYSRKFALREHRRSHTGDRRFKCTHCDMTFLQKCSLKSHLRIDNSDNKTIKTEVDASWGVTIKVVDRSNVVTTKPKTTQAKQLQTRKKTSQEQDEILIQRTKTKMSRSSSVKLELDKHRYNIRTLLRCSNATPIRTHYVGSGYICCFCKAHFLKATDLKTHTIQDHDDNAKNKFMATTPLFCFTVKLDITSLSCSICNMATDTLEQLIDHLNNTHQKGLHTDIKSHIACFKLDGEVMKCHICSIDFNSFKHLQAHMNKHFSNFICDVCGAGFINRSQLGIHSDIHREGSHNCSRCGKTFQSSNKLKSHERLTHLAASEKYKCYHCGEKFKNRNIKKYHMIEAHGVEYADLKCDACDRTFKSSKSLHDHKRRDHLMRRYPCVLCDSVFSRVDRLKRHEVTHTGIRKFKCDLCSKSYTRKCKLTIKKEIFLTEIKEEPRTGEDSCKSEIKIKLVKVLHDTKAPNSIAYKKLQHNLRQIIQNSNATPIRRVNDLDYVCAYCEYQHPKPDELKNHTIATHSKETVITSTKKMCAYDLLVKLDISSLRCKLCNHNLETLEQLLEHLQTSHSRKIHTDIPNQILPFKFGDGPLSCFICNATFANFKVLNVHVNTHYRHYVCKICGVGFVNPNKLGLHMLTHKTGSFVCSHCFKEFPTNVKKMAHEKQVHGTKLRLKCWHCDERFADILVKEKHMTEAHGIVFPTPKCETCDKVFLHRKSLNSHMKRVHLVDRRHECSQCEMKFYAPSGLRNHMLKHTGDRQFKCEVCHKGYSRKNTLREHMRIHTNDRRFKCEHCGMTFVQKCSWRSHMRNKHGDIA</sequence>
<dbReference type="FunFam" id="3.30.160.60:FF:000065">
    <property type="entry name" value="B-cell CLL/lymphoma 6, member B"/>
    <property type="match status" value="1"/>
</dbReference>
<feature type="domain" description="C2H2-type" evidence="7">
    <location>
        <begin position="12"/>
        <end position="34"/>
    </location>
</feature>
<feature type="domain" description="C2H2-type" evidence="7">
    <location>
        <begin position="1922"/>
        <end position="1945"/>
    </location>
</feature>
<comment type="caution">
    <text evidence="8">The sequence shown here is derived from an EMBL/GenBank/DDBJ whole genome shotgun (WGS) entry which is preliminary data.</text>
</comment>
<feature type="domain" description="C2H2-type" evidence="7">
    <location>
        <begin position="128"/>
        <end position="155"/>
    </location>
</feature>
<feature type="domain" description="C2H2-type" evidence="7">
    <location>
        <begin position="39"/>
        <end position="67"/>
    </location>
</feature>
<feature type="domain" description="C2H2-type" evidence="7">
    <location>
        <begin position="226"/>
        <end position="254"/>
    </location>
</feature>
<dbReference type="FunFam" id="3.30.160.60:FF:002343">
    <property type="entry name" value="Zinc finger protein 33A"/>
    <property type="match status" value="1"/>
</dbReference>
<dbReference type="PANTHER" id="PTHR24379:SF121">
    <property type="entry name" value="C2H2-TYPE DOMAIN-CONTAINING PROTEIN"/>
    <property type="match status" value="1"/>
</dbReference>
<feature type="domain" description="C2H2-type" evidence="7">
    <location>
        <begin position="1981"/>
        <end position="2008"/>
    </location>
</feature>
<feature type="domain" description="C2H2-type" evidence="7">
    <location>
        <begin position="156"/>
        <end position="183"/>
    </location>
</feature>
<proteinExistence type="predicted"/>
<feature type="domain" description="C2H2-type" evidence="7">
    <location>
        <begin position="2037"/>
        <end position="2064"/>
    </location>
</feature>
<feature type="domain" description="C2H2-type" evidence="7">
    <location>
        <begin position="1952"/>
        <end position="1980"/>
    </location>
</feature>
<protein>
    <submittedName>
        <fullName evidence="8">Putative zinc finger protein 91</fullName>
    </submittedName>
</protein>
<name>A0A0L7L9S7_OPEBR</name>
<dbReference type="InterPro" id="IPR013087">
    <property type="entry name" value="Znf_C2H2_type"/>
</dbReference>
<feature type="domain" description="C2H2-type" evidence="7">
    <location>
        <begin position="1893"/>
        <end position="1921"/>
    </location>
</feature>
<dbReference type="PROSITE" id="PS50157">
    <property type="entry name" value="ZINC_FINGER_C2H2_2"/>
    <property type="match status" value="38"/>
</dbReference>
<dbReference type="InterPro" id="IPR036236">
    <property type="entry name" value="Znf_C2H2_sf"/>
</dbReference>
<evidence type="ECO:0000259" key="7">
    <source>
        <dbReference type="PROSITE" id="PS50157"/>
    </source>
</evidence>
<keyword evidence="9" id="KW-1185">Reference proteome</keyword>
<feature type="region of interest" description="Disordered" evidence="6">
    <location>
        <begin position="1359"/>
        <end position="1398"/>
    </location>
</feature>
<keyword evidence="4" id="KW-0862">Zinc</keyword>
<dbReference type="EMBL" id="JTDY01002088">
    <property type="protein sequence ID" value="KOB72139.1"/>
    <property type="molecule type" value="Genomic_DNA"/>
</dbReference>
<feature type="compositionally biased region" description="Basic residues" evidence="6">
    <location>
        <begin position="539"/>
        <end position="549"/>
    </location>
</feature>
<feature type="domain" description="C2H2-type" evidence="7">
    <location>
        <begin position="2744"/>
        <end position="2771"/>
    </location>
</feature>
<feature type="domain" description="C2H2-type" evidence="7">
    <location>
        <begin position="99"/>
        <end position="127"/>
    </location>
</feature>
<feature type="compositionally biased region" description="Basic and acidic residues" evidence="6">
    <location>
        <begin position="945"/>
        <end position="958"/>
    </location>
</feature>
<feature type="domain" description="C2H2-type" evidence="7">
    <location>
        <begin position="813"/>
        <end position="841"/>
    </location>
</feature>
<dbReference type="GO" id="GO:0000977">
    <property type="term" value="F:RNA polymerase II transcription regulatory region sequence-specific DNA binding"/>
    <property type="evidence" value="ECO:0007669"/>
    <property type="project" value="TreeGrafter"/>
</dbReference>
<keyword evidence="2" id="KW-0677">Repeat</keyword>
<evidence type="ECO:0000256" key="5">
    <source>
        <dbReference type="PROSITE-ProRule" id="PRU00042"/>
    </source>
</evidence>
<feature type="domain" description="C2H2-type" evidence="7">
    <location>
        <begin position="1293"/>
        <end position="1316"/>
    </location>
</feature>
<feature type="domain" description="C2H2-type" evidence="7">
    <location>
        <begin position="1866"/>
        <end position="1888"/>
    </location>
</feature>
<feature type="domain" description="C2H2-type" evidence="7">
    <location>
        <begin position="2629"/>
        <end position="2651"/>
    </location>
</feature>